<dbReference type="GO" id="GO:0035438">
    <property type="term" value="F:cyclic-di-GMP binding"/>
    <property type="evidence" value="ECO:0007669"/>
    <property type="project" value="InterPro"/>
</dbReference>
<dbReference type="InterPro" id="IPR009875">
    <property type="entry name" value="PilZ_domain"/>
</dbReference>
<dbReference type="Pfam" id="PF07238">
    <property type="entry name" value="PilZ"/>
    <property type="match status" value="1"/>
</dbReference>
<name>G2KT08_MICAA</name>
<dbReference type="EMBL" id="CP002382">
    <property type="protein sequence ID" value="AEP10153.1"/>
    <property type="molecule type" value="Genomic_DNA"/>
</dbReference>
<gene>
    <name evidence="2" type="ordered locus">MICA_1842</name>
</gene>
<feature type="domain" description="PilZ" evidence="1">
    <location>
        <begin position="21"/>
        <end position="114"/>
    </location>
</feature>
<organism evidence="2 3">
    <name type="scientific">Micavibrio aeruginosavorus (strain ARL-13)</name>
    <dbReference type="NCBI Taxonomy" id="856793"/>
    <lineage>
        <taxon>Bacteria</taxon>
        <taxon>Pseudomonadati</taxon>
        <taxon>Bdellovibrionota</taxon>
        <taxon>Bdellovibrionia</taxon>
        <taxon>Bdellovibrionales</taxon>
        <taxon>Pseudobdellovibrionaceae</taxon>
        <taxon>Micavibrio</taxon>
    </lineage>
</organism>
<evidence type="ECO:0000259" key="1">
    <source>
        <dbReference type="Pfam" id="PF07238"/>
    </source>
</evidence>
<evidence type="ECO:0000313" key="2">
    <source>
        <dbReference type="EMBL" id="AEP10153.1"/>
    </source>
</evidence>
<dbReference type="RefSeq" id="WP_014103376.1">
    <property type="nucleotide sequence ID" value="NC_016026.1"/>
</dbReference>
<accession>G2KT08</accession>
<evidence type="ECO:0000313" key="3">
    <source>
        <dbReference type="Proteomes" id="UP000009286"/>
    </source>
</evidence>
<dbReference type="Gene3D" id="2.40.10.220">
    <property type="entry name" value="predicted glycosyltransferase like domains"/>
    <property type="match status" value="1"/>
</dbReference>
<dbReference type="SUPFAM" id="SSF141371">
    <property type="entry name" value="PilZ domain-like"/>
    <property type="match status" value="1"/>
</dbReference>
<sequence>MLNILLAGLRANGSNDAAETRRRYPRRHADRCVASVNGKIFPVENWSFGGLQIMADERLFGIDQTVDMVLKFKLRNTIIDIDVHGTVIRKTADHVGIEFEPLSQTIRRAFQQVIDDHVAAEFANSQI</sequence>
<keyword evidence="3" id="KW-1185">Reference proteome</keyword>
<dbReference type="OrthoDB" id="8351399at2"/>
<reference evidence="2 3" key="1">
    <citation type="journal article" date="2011" name="BMC Genomics">
        <title>Genomic insights into an obligate epibiotic bacterial predator: Micavibrio aeruginosavorus ARL-13.</title>
        <authorList>
            <person name="Wang Z."/>
            <person name="Kadouri D."/>
            <person name="Wu M."/>
        </authorList>
    </citation>
    <scope>NUCLEOTIDE SEQUENCE [LARGE SCALE GENOMIC DNA]</scope>
    <source>
        <strain evidence="2 3">ARL-13</strain>
    </source>
</reference>
<dbReference type="Proteomes" id="UP000009286">
    <property type="component" value="Chromosome"/>
</dbReference>
<dbReference type="KEGG" id="mai:MICA_1842"/>
<protein>
    <submittedName>
        <fullName evidence="2">PilZ domain protein</fullName>
    </submittedName>
</protein>
<dbReference type="HOGENOM" id="CLU_1967995_0_0_5"/>
<proteinExistence type="predicted"/>
<dbReference type="AlphaFoldDB" id="G2KT08"/>